<dbReference type="AlphaFoldDB" id="A0A1V4DJE1"/>
<gene>
    <name evidence="1" type="ORF">BW731_10680</name>
</gene>
<dbReference type="EMBL" id="MVAB01000001">
    <property type="protein sequence ID" value="OPF88598.1"/>
    <property type="molecule type" value="Genomic_DNA"/>
</dbReference>
<protein>
    <submittedName>
        <fullName evidence="1">Uncharacterized protein</fullName>
    </submittedName>
</protein>
<dbReference type="Proteomes" id="UP000189970">
    <property type="component" value="Unassembled WGS sequence"/>
</dbReference>
<dbReference type="InterPro" id="IPR043733">
    <property type="entry name" value="DUF5677"/>
</dbReference>
<organism evidence="1 2">
    <name type="scientific">Vagococcus martis</name>
    <dbReference type="NCBI Taxonomy" id="1768210"/>
    <lineage>
        <taxon>Bacteria</taxon>
        <taxon>Bacillati</taxon>
        <taxon>Bacillota</taxon>
        <taxon>Bacilli</taxon>
        <taxon>Lactobacillales</taxon>
        <taxon>Enterococcaceae</taxon>
        <taxon>Vagococcus</taxon>
    </lineage>
</organism>
<comment type="caution">
    <text evidence="1">The sequence shown here is derived from an EMBL/GenBank/DDBJ whole genome shotgun (WGS) entry which is preliminary data.</text>
</comment>
<keyword evidence="2" id="KW-1185">Reference proteome</keyword>
<accession>A0A1V4DJE1</accession>
<proteinExistence type="predicted"/>
<dbReference type="Pfam" id="PF18928">
    <property type="entry name" value="DUF5677"/>
    <property type="match status" value="1"/>
</dbReference>
<sequence>MLEKIIVIKAKGVLMNTLSYESIFYKVGRRLKRLQTYSNNEYDTLLFLILGNMNLRINTLFFLVNNSTFDGVFPLQRTIYEMNISFKVYIDANNKKEMLEVYKNKKGFELSHKISRFIKEEDSKVITDKESKKLEAMKKDLINELKSVSDKGIYKTWYEFASKKSLLELSLEYENISSYLYSYDLMSNWVHPQTMEENLSNDFQNYISSHNKMILYTNLLLSLKYLEDNLLLLCNYLGLVESNPIYEIGKELEILKIKIEKLRIENE</sequence>
<dbReference type="RefSeq" id="WP_079348023.1">
    <property type="nucleotide sequence ID" value="NZ_MVAB01000001.1"/>
</dbReference>
<name>A0A1V4DJE1_9ENTE</name>
<evidence type="ECO:0000313" key="1">
    <source>
        <dbReference type="EMBL" id="OPF88598.1"/>
    </source>
</evidence>
<reference evidence="1 2" key="1">
    <citation type="submission" date="2017-02" db="EMBL/GenBank/DDBJ databases">
        <title>Vagococcus cremeus sp. nov., isolated from the small intestine of a marten, Martes flavigula.</title>
        <authorList>
            <person name="Tak E.J."/>
            <person name="Bae J.-W."/>
        </authorList>
    </citation>
    <scope>NUCLEOTIDE SEQUENCE [LARGE SCALE GENOMIC DNA]</scope>
    <source>
        <strain evidence="1 2">D7T301</strain>
    </source>
</reference>
<evidence type="ECO:0000313" key="2">
    <source>
        <dbReference type="Proteomes" id="UP000189970"/>
    </source>
</evidence>